<evidence type="ECO:0000256" key="1">
    <source>
        <dbReference type="SAM" id="MobiDB-lite"/>
    </source>
</evidence>
<keyword evidence="2" id="KW-0812">Transmembrane</keyword>
<evidence type="ECO:0000256" key="2">
    <source>
        <dbReference type="SAM" id="Phobius"/>
    </source>
</evidence>
<sequence>MTELRTAGSRYARELTDLLQTLKGRADCSYEALARRAGVSGSTLHRYCSGAGVPNDFDPLARFGKACGADQHELLELHRLWVLVDAGRRRGTVRAEPARGARPAEQSASPTARATVAATVTPAETPTASGEPEVTKTPAPSPGSEAEPPRPPHRPRLPHLLRLRRLPRPRRWLLVLVALLAVGATVMGAALLTDDRPAGADDAAGRPLLTDKCRFVAMGHQDSCVRELQLRLKQAGLDLEVDGAFGPITQMRVVVFQVLAGLEANGSVDDRTKRALYAGHVKAHPWSPARVDRRVREVFTEDPDRASGIAECASNLDPLYSLGNTNGTRNWGVFQLYDGTLRQLGGTPRKAFDPEWNIRAAHRLWARTHDFRAWPSCDKAYEAGAATASQKQP</sequence>
<dbReference type="InterPro" id="IPR036366">
    <property type="entry name" value="PGBDSf"/>
</dbReference>
<proteinExistence type="predicted"/>
<accession>A0ABS9XDL4</accession>
<keyword evidence="2" id="KW-0472">Membrane</keyword>
<dbReference type="Pfam" id="PF01471">
    <property type="entry name" value="PG_binding_1"/>
    <property type="match status" value="1"/>
</dbReference>
<comment type="caution">
    <text evidence="4">The sequence shown here is derived from an EMBL/GenBank/DDBJ whole genome shotgun (WGS) entry which is preliminary data.</text>
</comment>
<feature type="compositionally biased region" description="Low complexity" evidence="1">
    <location>
        <begin position="94"/>
        <end position="129"/>
    </location>
</feature>
<protein>
    <submittedName>
        <fullName evidence="4">Helix-turn-helix domain-containing protein</fullName>
    </submittedName>
</protein>
<evidence type="ECO:0000259" key="3">
    <source>
        <dbReference type="Pfam" id="PF01471"/>
    </source>
</evidence>
<keyword evidence="5" id="KW-1185">Reference proteome</keyword>
<dbReference type="InterPro" id="IPR010982">
    <property type="entry name" value="Lambda_DNA-bd_dom_sf"/>
</dbReference>
<dbReference type="InterPro" id="IPR002477">
    <property type="entry name" value="Peptidoglycan-bd-like"/>
</dbReference>
<dbReference type="Pfam" id="PF13560">
    <property type="entry name" value="HTH_31"/>
    <property type="match status" value="1"/>
</dbReference>
<dbReference type="SUPFAM" id="SSF47413">
    <property type="entry name" value="lambda repressor-like DNA-binding domains"/>
    <property type="match status" value="1"/>
</dbReference>
<dbReference type="EMBL" id="JALDAX010000003">
    <property type="protein sequence ID" value="MCI3240136.1"/>
    <property type="molecule type" value="Genomic_DNA"/>
</dbReference>
<dbReference type="Proteomes" id="UP001165270">
    <property type="component" value="Unassembled WGS sequence"/>
</dbReference>
<dbReference type="SUPFAM" id="SSF53955">
    <property type="entry name" value="Lysozyme-like"/>
    <property type="match status" value="1"/>
</dbReference>
<dbReference type="Gene3D" id="1.10.101.10">
    <property type="entry name" value="PGBD-like superfamily/PGBD"/>
    <property type="match status" value="1"/>
</dbReference>
<gene>
    <name evidence="4" type="ORF">MQN93_10430</name>
</gene>
<dbReference type="InterPro" id="IPR001387">
    <property type="entry name" value="Cro/C1-type_HTH"/>
</dbReference>
<dbReference type="SUPFAM" id="SSF47090">
    <property type="entry name" value="PGBD-like"/>
    <property type="match status" value="1"/>
</dbReference>
<dbReference type="InterPro" id="IPR023346">
    <property type="entry name" value="Lysozyme-like_dom_sf"/>
</dbReference>
<dbReference type="InterPro" id="IPR036365">
    <property type="entry name" value="PGBD-like_sf"/>
</dbReference>
<feature type="transmembrane region" description="Helical" evidence="2">
    <location>
        <begin position="172"/>
        <end position="192"/>
    </location>
</feature>
<dbReference type="CDD" id="cd00093">
    <property type="entry name" value="HTH_XRE"/>
    <property type="match status" value="1"/>
</dbReference>
<dbReference type="Gene3D" id="1.10.530.10">
    <property type="match status" value="1"/>
</dbReference>
<keyword evidence="2" id="KW-1133">Transmembrane helix</keyword>
<feature type="domain" description="Peptidoglycan binding-like" evidence="3">
    <location>
        <begin position="225"/>
        <end position="276"/>
    </location>
</feature>
<dbReference type="RefSeq" id="WP_242709234.1">
    <property type="nucleotide sequence ID" value="NZ_JALDAX010000003.1"/>
</dbReference>
<feature type="region of interest" description="Disordered" evidence="1">
    <location>
        <begin position="92"/>
        <end position="157"/>
    </location>
</feature>
<evidence type="ECO:0000313" key="5">
    <source>
        <dbReference type="Proteomes" id="UP001165270"/>
    </source>
</evidence>
<evidence type="ECO:0000313" key="4">
    <source>
        <dbReference type="EMBL" id="MCI3240136.1"/>
    </source>
</evidence>
<name>A0ABS9XDL4_9ACTN</name>
<organism evidence="4 5">
    <name type="scientific">Streptomyces spinosisporus</name>
    <dbReference type="NCBI Taxonomy" id="2927582"/>
    <lineage>
        <taxon>Bacteria</taxon>
        <taxon>Bacillati</taxon>
        <taxon>Actinomycetota</taxon>
        <taxon>Actinomycetes</taxon>
        <taxon>Kitasatosporales</taxon>
        <taxon>Streptomycetaceae</taxon>
        <taxon>Streptomyces</taxon>
    </lineage>
</organism>
<reference evidence="4" key="1">
    <citation type="submission" date="2022-03" db="EMBL/GenBank/DDBJ databases">
        <title>Streptomyces 7R015 and 7R016 isolated from Barleria lupulina in Thailand.</title>
        <authorList>
            <person name="Kanchanasin P."/>
            <person name="Phongsopitanun W."/>
            <person name="Tanasupawat S."/>
        </authorList>
    </citation>
    <scope>NUCLEOTIDE SEQUENCE</scope>
    <source>
        <strain evidence="4">7R016</strain>
    </source>
</reference>